<evidence type="ECO:0008006" key="3">
    <source>
        <dbReference type="Google" id="ProtNLM"/>
    </source>
</evidence>
<organism evidence="1 2">
    <name type="scientific">bacterium (Candidatus Blackallbacteria) CG17_big_fil_post_rev_8_21_14_2_50_48_46</name>
    <dbReference type="NCBI Taxonomy" id="2014261"/>
    <lineage>
        <taxon>Bacteria</taxon>
        <taxon>Candidatus Blackallbacteria</taxon>
    </lineage>
</organism>
<evidence type="ECO:0000313" key="1">
    <source>
        <dbReference type="EMBL" id="PIW15304.1"/>
    </source>
</evidence>
<comment type="caution">
    <text evidence="1">The sequence shown here is derived from an EMBL/GenBank/DDBJ whole genome shotgun (WGS) entry which is preliminary data.</text>
</comment>
<proteinExistence type="predicted"/>
<dbReference type="Proteomes" id="UP000231019">
    <property type="component" value="Unassembled WGS sequence"/>
</dbReference>
<accession>A0A2M7G0R1</accession>
<reference evidence="1 2" key="1">
    <citation type="submission" date="2017-09" db="EMBL/GenBank/DDBJ databases">
        <title>Depth-based differentiation of microbial function through sediment-hosted aquifers and enrichment of novel symbionts in the deep terrestrial subsurface.</title>
        <authorList>
            <person name="Probst A.J."/>
            <person name="Ladd B."/>
            <person name="Jarett J.K."/>
            <person name="Geller-Mcgrath D.E."/>
            <person name="Sieber C.M."/>
            <person name="Emerson J.B."/>
            <person name="Anantharaman K."/>
            <person name="Thomas B.C."/>
            <person name="Malmstrom R."/>
            <person name="Stieglmeier M."/>
            <person name="Klingl A."/>
            <person name="Woyke T."/>
            <person name="Ryan C.M."/>
            <person name="Banfield J.F."/>
        </authorList>
    </citation>
    <scope>NUCLEOTIDE SEQUENCE [LARGE SCALE GENOMIC DNA]</scope>
    <source>
        <strain evidence="1">CG17_big_fil_post_rev_8_21_14_2_50_48_46</strain>
    </source>
</reference>
<protein>
    <recommendedName>
        <fullName evidence="3">Thioredoxin-like fold domain-containing protein</fullName>
    </recommendedName>
</protein>
<dbReference type="AlphaFoldDB" id="A0A2M7G0R1"/>
<sequence length="80" mass="9073">MLEAVAICDALCLSKTALNRQLESLQSTCPDFRFRWASGAESRLLMKKRHVKILPCLVIGEIVLYGVPAQEEILQTWQLQ</sequence>
<name>A0A2M7G0R1_9BACT</name>
<dbReference type="EMBL" id="PFFQ01000053">
    <property type="protein sequence ID" value="PIW15304.1"/>
    <property type="molecule type" value="Genomic_DNA"/>
</dbReference>
<evidence type="ECO:0000313" key="2">
    <source>
        <dbReference type="Proteomes" id="UP000231019"/>
    </source>
</evidence>
<gene>
    <name evidence="1" type="ORF">COW36_17975</name>
</gene>